<dbReference type="AlphaFoldDB" id="A0AAD4MNU0"/>
<dbReference type="Proteomes" id="UP001201812">
    <property type="component" value="Unassembled WGS sequence"/>
</dbReference>
<protein>
    <submittedName>
        <fullName evidence="1">Uncharacterized protein</fullName>
    </submittedName>
</protein>
<dbReference type="EMBL" id="JAKKPZ010000298">
    <property type="protein sequence ID" value="KAI1696923.1"/>
    <property type="molecule type" value="Genomic_DNA"/>
</dbReference>
<reference evidence="1" key="1">
    <citation type="submission" date="2022-01" db="EMBL/GenBank/DDBJ databases">
        <title>Genome Sequence Resource for Two Populations of Ditylenchus destructor, the Migratory Endoparasitic Phytonematode.</title>
        <authorList>
            <person name="Zhang H."/>
            <person name="Lin R."/>
            <person name="Xie B."/>
        </authorList>
    </citation>
    <scope>NUCLEOTIDE SEQUENCE</scope>
    <source>
        <strain evidence="1">BazhouSP</strain>
    </source>
</reference>
<organism evidence="1 2">
    <name type="scientific">Ditylenchus destructor</name>
    <dbReference type="NCBI Taxonomy" id="166010"/>
    <lineage>
        <taxon>Eukaryota</taxon>
        <taxon>Metazoa</taxon>
        <taxon>Ecdysozoa</taxon>
        <taxon>Nematoda</taxon>
        <taxon>Chromadorea</taxon>
        <taxon>Rhabditida</taxon>
        <taxon>Tylenchina</taxon>
        <taxon>Tylenchomorpha</taxon>
        <taxon>Sphaerularioidea</taxon>
        <taxon>Anguinidae</taxon>
        <taxon>Anguininae</taxon>
        <taxon>Ditylenchus</taxon>
    </lineage>
</organism>
<gene>
    <name evidence="1" type="ORF">DdX_18796</name>
</gene>
<name>A0AAD4MNU0_9BILA</name>
<evidence type="ECO:0000313" key="1">
    <source>
        <dbReference type="EMBL" id="KAI1696923.1"/>
    </source>
</evidence>
<keyword evidence="2" id="KW-1185">Reference proteome</keyword>
<proteinExistence type="predicted"/>
<sequence length="75" mass="8602">MSSLGFTSEEIKRALERALNKSGISLERMENYKLYLLNNISRFADEMIQRTKENEVYTSQPACFPSALPPLCAER</sequence>
<accession>A0AAD4MNU0</accession>
<evidence type="ECO:0000313" key="2">
    <source>
        <dbReference type="Proteomes" id="UP001201812"/>
    </source>
</evidence>
<comment type="caution">
    <text evidence="1">The sequence shown here is derived from an EMBL/GenBank/DDBJ whole genome shotgun (WGS) entry which is preliminary data.</text>
</comment>